<keyword evidence="3" id="KW-0274">FAD</keyword>
<keyword evidence="2" id="KW-0285">Flavoprotein</keyword>
<dbReference type="AlphaFoldDB" id="A0A366EVZ6"/>
<dbReference type="RefSeq" id="WP_113891837.1">
    <property type="nucleotide sequence ID" value="NZ_QNRK01000034.1"/>
</dbReference>
<dbReference type="Gene3D" id="3.50.50.60">
    <property type="entry name" value="FAD/NAD(P)-binding domain"/>
    <property type="match status" value="1"/>
</dbReference>
<dbReference type="PRINTS" id="PR00420">
    <property type="entry name" value="RNGMNOXGNASE"/>
</dbReference>
<dbReference type="GO" id="GO:0016709">
    <property type="term" value="F:oxidoreductase activity, acting on paired donors, with incorporation or reduction of molecular oxygen, NAD(P)H as one donor, and incorporation of one atom of oxygen"/>
    <property type="evidence" value="ECO:0007669"/>
    <property type="project" value="UniProtKB-ARBA"/>
</dbReference>
<keyword evidence="6" id="KW-1185">Reference proteome</keyword>
<evidence type="ECO:0000259" key="4">
    <source>
        <dbReference type="Pfam" id="PF01494"/>
    </source>
</evidence>
<dbReference type="PANTHER" id="PTHR43004">
    <property type="entry name" value="TRK SYSTEM POTASSIUM UPTAKE PROTEIN"/>
    <property type="match status" value="1"/>
</dbReference>
<dbReference type="GO" id="GO:0071949">
    <property type="term" value="F:FAD binding"/>
    <property type="evidence" value="ECO:0007669"/>
    <property type="project" value="InterPro"/>
</dbReference>
<evidence type="ECO:0000256" key="2">
    <source>
        <dbReference type="ARBA" id="ARBA00022630"/>
    </source>
</evidence>
<dbReference type="Proteomes" id="UP000253529">
    <property type="component" value="Unassembled WGS sequence"/>
</dbReference>
<dbReference type="EMBL" id="QNRK01000034">
    <property type="protein sequence ID" value="RBP05689.1"/>
    <property type="molecule type" value="Genomic_DNA"/>
</dbReference>
<evidence type="ECO:0000256" key="1">
    <source>
        <dbReference type="ARBA" id="ARBA00001974"/>
    </source>
</evidence>
<gene>
    <name evidence="5" type="ORF">DFR50_13452</name>
</gene>
<organism evidence="5 6">
    <name type="scientific">Roseiarcus fermentans</name>
    <dbReference type="NCBI Taxonomy" id="1473586"/>
    <lineage>
        <taxon>Bacteria</taxon>
        <taxon>Pseudomonadati</taxon>
        <taxon>Pseudomonadota</taxon>
        <taxon>Alphaproteobacteria</taxon>
        <taxon>Hyphomicrobiales</taxon>
        <taxon>Roseiarcaceae</taxon>
        <taxon>Roseiarcus</taxon>
    </lineage>
</organism>
<reference evidence="5 6" key="1">
    <citation type="submission" date="2018-06" db="EMBL/GenBank/DDBJ databases">
        <title>Genomic Encyclopedia of Type Strains, Phase IV (KMG-IV): sequencing the most valuable type-strain genomes for metagenomic binning, comparative biology and taxonomic classification.</title>
        <authorList>
            <person name="Goeker M."/>
        </authorList>
    </citation>
    <scope>NUCLEOTIDE SEQUENCE [LARGE SCALE GENOMIC DNA]</scope>
    <source>
        <strain evidence="5 6">DSM 24875</strain>
    </source>
</reference>
<dbReference type="OrthoDB" id="9791689at2"/>
<feature type="domain" description="FAD-binding" evidence="4">
    <location>
        <begin position="3"/>
        <end position="342"/>
    </location>
</feature>
<evidence type="ECO:0000313" key="5">
    <source>
        <dbReference type="EMBL" id="RBP05689.1"/>
    </source>
</evidence>
<accession>A0A366EVZ6</accession>
<dbReference type="PANTHER" id="PTHR43004:SF19">
    <property type="entry name" value="BINDING MONOOXYGENASE, PUTATIVE (JCVI)-RELATED"/>
    <property type="match status" value="1"/>
</dbReference>
<evidence type="ECO:0000256" key="3">
    <source>
        <dbReference type="ARBA" id="ARBA00022827"/>
    </source>
</evidence>
<comment type="caution">
    <text evidence="5">The sequence shown here is derived from an EMBL/GenBank/DDBJ whole genome shotgun (WGS) entry which is preliminary data.</text>
</comment>
<proteinExistence type="predicted"/>
<dbReference type="SUPFAM" id="SSF51905">
    <property type="entry name" value="FAD/NAD(P)-binding domain"/>
    <property type="match status" value="1"/>
</dbReference>
<dbReference type="InterPro" id="IPR036188">
    <property type="entry name" value="FAD/NAD-bd_sf"/>
</dbReference>
<protein>
    <submittedName>
        <fullName evidence="5">2-polyprenyl-6-methoxyphenol hydroxylase-like FAD-dependent oxidoreductase</fullName>
    </submittedName>
</protein>
<name>A0A366EVZ6_9HYPH</name>
<comment type="cofactor">
    <cofactor evidence="1">
        <name>FAD</name>
        <dbReference type="ChEBI" id="CHEBI:57692"/>
    </cofactor>
</comment>
<dbReference type="Pfam" id="PF01494">
    <property type="entry name" value="FAD_binding_3"/>
    <property type="match status" value="1"/>
</dbReference>
<sequence length="505" mass="54464">MDASVLIVGAGPTGLVLALWLTKQGVPVRIIDQTAGPGATSRALAVQARTLELYRQLDLADAVVAKGYAVPGVRLWLGGREAARIPFAAIASDLTPYGFLHIFPQDEHERLLIERLAALRVAVERSTELLGYAEDGGRVSARLRGPDGAERTAEAAFIAGCDGAHSAVRAGSAVGYPGAAYPQTFYVADVAGAGPAFNGDLNIELDQSDFLAVFPLADGGRVRLIGAIRQDDGRDLDKLSFDDISDRAKRLLRLEVETVNWFSTYRISHRVADHFRRGRTFLLGDAAHIHTPVGGQGMNTGIGDAINLAWKLAAVLAGRAPDALLDSFEAERRAFALRLVQTTDRFFNVAAAEGRLAEIVRTRIAPIALPLAAKLEPARDYLFRTISQITLNYRGEGLAEGRAGAVHGGDRMPWVKAGAGDNHQALAAIGWSAHVYGAADDGLRQWSEARRVPLAVFPWEKPMGHAGLRENALYLIRPDTYVALAETAQSVDAVERFFARTQIRP</sequence>
<dbReference type="Gene3D" id="3.30.70.2450">
    <property type="match status" value="1"/>
</dbReference>
<dbReference type="InterPro" id="IPR002938">
    <property type="entry name" value="FAD-bd"/>
</dbReference>
<evidence type="ECO:0000313" key="6">
    <source>
        <dbReference type="Proteomes" id="UP000253529"/>
    </source>
</evidence>
<dbReference type="InterPro" id="IPR050641">
    <property type="entry name" value="RIFMO-like"/>
</dbReference>